<reference evidence="1 2" key="1">
    <citation type="submission" date="2021-10" db="EMBL/GenBank/DDBJ databases">
        <title>Lutispora strain m25 sp. nov., a thermophilic, non-spore-forming bacterium isolated from a lab-scale methanogenic bioreactor digesting anaerobic sludge.</title>
        <authorList>
            <person name="El Houari A."/>
            <person name="Mcdonald J."/>
        </authorList>
    </citation>
    <scope>NUCLEOTIDE SEQUENCE [LARGE SCALE GENOMIC DNA]</scope>
    <source>
        <strain evidence="2">m25</strain>
    </source>
</reference>
<evidence type="ECO:0008006" key="3">
    <source>
        <dbReference type="Google" id="ProtNLM"/>
    </source>
</evidence>
<comment type="caution">
    <text evidence="1">The sequence shown here is derived from an EMBL/GenBank/DDBJ whole genome shotgun (WGS) entry which is preliminary data.</text>
</comment>
<keyword evidence="2" id="KW-1185">Reference proteome</keyword>
<dbReference type="Proteomes" id="UP001651880">
    <property type="component" value="Unassembled WGS sequence"/>
</dbReference>
<dbReference type="EMBL" id="JAJEKE010000008">
    <property type="protein sequence ID" value="MCQ1529939.1"/>
    <property type="molecule type" value="Genomic_DNA"/>
</dbReference>
<dbReference type="RefSeq" id="WP_255227459.1">
    <property type="nucleotide sequence ID" value="NZ_JAJEKE010000008.1"/>
</dbReference>
<evidence type="ECO:0000313" key="1">
    <source>
        <dbReference type="EMBL" id="MCQ1529939.1"/>
    </source>
</evidence>
<accession>A0ABT1NH64</accession>
<organism evidence="1 2">
    <name type="scientific">Lutispora saccharofermentans</name>
    <dbReference type="NCBI Taxonomy" id="3024236"/>
    <lineage>
        <taxon>Bacteria</taxon>
        <taxon>Bacillati</taxon>
        <taxon>Bacillota</taxon>
        <taxon>Clostridia</taxon>
        <taxon>Lutisporales</taxon>
        <taxon>Lutisporaceae</taxon>
        <taxon>Lutispora</taxon>
    </lineage>
</organism>
<evidence type="ECO:0000313" key="2">
    <source>
        <dbReference type="Proteomes" id="UP001651880"/>
    </source>
</evidence>
<sequence length="289" mass="34109">MINIIDTFKDYEICFHDKLDSPVEDKIDLWKRCYISKYPELEKKCKDGYESKGYSWRRIAQEKVFNRTEKDFNKMTCAHRNILEAMKNINTRAEEVFNLDLDINLVLYCGLCNSAGWVDTYNGKRAVLYGIDKIAELNWHTIQKIESLISHGLCHVVHFQIRGEDNLPGNVELNNYNKGIWSLYEEGFAQFFQYKLLGKEADSRGRAWIEECRINERQLKKLYLEALHDEGKGTRDFFGDWFKVLEISDVGYFLGAELVRKLYIQYNIAYIAQLPFIEIEKQVMNFLEN</sequence>
<gene>
    <name evidence="1" type="ORF">LJD61_10335</name>
</gene>
<name>A0ABT1NH64_9FIRM</name>
<proteinExistence type="predicted"/>
<protein>
    <recommendedName>
        <fullName evidence="3">DUF2268 domain-containing protein</fullName>
    </recommendedName>
</protein>